<dbReference type="EMBL" id="BAABGA010000049">
    <property type="protein sequence ID" value="GAA4460056.1"/>
    <property type="molecule type" value="Genomic_DNA"/>
</dbReference>
<keyword evidence="2" id="KW-1185">Reference proteome</keyword>
<evidence type="ECO:0000313" key="1">
    <source>
        <dbReference type="EMBL" id="GAA4460056.1"/>
    </source>
</evidence>
<protein>
    <submittedName>
        <fullName evidence="1">Uncharacterized protein</fullName>
    </submittedName>
</protein>
<gene>
    <name evidence="1" type="ORF">GCM10023156_40480</name>
</gene>
<dbReference type="Proteomes" id="UP001500840">
    <property type="component" value="Unassembled WGS sequence"/>
</dbReference>
<proteinExistence type="predicted"/>
<reference evidence="2" key="1">
    <citation type="journal article" date="2019" name="Int. J. Syst. Evol. Microbiol.">
        <title>The Global Catalogue of Microorganisms (GCM) 10K type strain sequencing project: providing services to taxonomists for standard genome sequencing and annotation.</title>
        <authorList>
            <consortium name="The Broad Institute Genomics Platform"/>
            <consortium name="The Broad Institute Genome Sequencing Center for Infectious Disease"/>
            <person name="Wu L."/>
            <person name="Ma J."/>
        </authorList>
    </citation>
    <scope>NUCLEOTIDE SEQUENCE [LARGE SCALE GENOMIC DNA]</scope>
    <source>
        <strain evidence="2">JCM 17759</strain>
    </source>
</reference>
<name>A0ABP8N5R0_9BACT</name>
<evidence type="ECO:0000313" key="2">
    <source>
        <dbReference type="Proteomes" id="UP001500840"/>
    </source>
</evidence>
<organism evidence="1 2">
    <name type="scientific">Novipirellula rosea</name>
    <dbReference type="NCBI Taxonomy" id="1031540"/>
    <lineage>
        <taxon>Bacteria</taxon>
        <taxon>Pseudomonadati</taxon>
        <taxon>Planctomycetota</taxon>
        <taxon>Planctomycetia</taxon>
        <taxon>Pirellulales</taxon>
        <taxon>Pirellulaceae</taxon>
        <taxon>Novipirellula</taxon>
    </lineage>
</organism>
<comment type="caution">
    <text evidence="1">The sequence shown here is derived from an EMBL/GenBank/DDBJ whole genome shotgun (WGS) entry which is preliminary data.</text>
</comment>
<accession>A0ABP8N5R0</accession>
<sequence length="52" mass="5756">MRNRFRIRKKLSKSEADVMAIVATASNEVPVTADLTTEALVTVDRAGLRPQK</sequence>